<gene>
    <name evidence="10" type="primary">tagG_5</name>
    <name evidence="10" type="ORF">SDC9_156982</name>
</gene>
<reference evidence="10" key="1">
    <citation type="submission" date="2019-08" db="EMBL/GenBank/DDBJ databases">
        <authorList>
            <person name="Kucharzyk K."/>
            <person name="Murdoch R.W."/>
            <person name="Higgins S."/>
            <person name="Loffler F."/>
        </authorList>
    </citation>
    <scope>NUCLEOTIDE SEQUENCE</scope>
</reference>
<evidence type="ECO:0000256" key="3">
    <source>
        <dbReference type="ARBA" id="ARBA00022475"/>
    </source>
</evidence>
<dbReference type="GO" id="GO:0015920">
    <property type="term" value="P:lipopolysaccharide transport"/>
    <property type="evidence" value="ECO:0007669"/>
    <property type="project" value="TreeGrafter"/>
</dbReference>
<proteinExistence type="predicted"/>
<feature type="transmembrane region" description="Helical" evidence="8">
    <location>
        <begin position="106"/>
        <end position="136"/>
    </location>
</feature>
<dbReference type="Pfam" id="PF01061">
    <property type="entry name" value="ABC2_membrane"/>
    <property type="match status" value="1"/>
</dbReference>
<comment type="caution">
    <text evidence="10">The sequence shown here is derived from an EMBL/GenBank/DDBJ whole genome shotgun (WGS) entry which is preliminary data.</text>
</comment>
<evidence type="ECO:0000256" key="1">
    <source>
        <dbReference type="ARBA" id="ARBA00004429"/>
    </source>
</evidence>
<evidence type="ECO:0000256" key="4">
    <source>
        <dbReference type="ARBA" id="ARBA00022519"/>
    </source>
</evidence>
<dbReference type="PANTHER" id="PTHR30413:SF8">
    <property type="entry name" value="TRANSPORT PERMEASE PROTEIN"/>
    <property type="match status" value="1"/>
</dbReference>
<name>A0A645F733_9ZZZZ</name>
<feature type="transmembrane region" description="Helical" evidence="8">
    <location>
        <begin position="142"/>
        <end position="169"/>
    </location>
</feature>
<sequence length="261" mass="29943">MPLNLREVWSYRELIFFLIWRDIKVRYKQSVLGALWAILQPFVTMIVFTIFFGQIAKLPSDGLPYPIFSYSATVPWAFFAAALSVSARSMLSSGNMISKIYFPRIIVPLASVLANLVDFGIAFLLLIAMMFYYHIIPTINMVFLPLFLLLSMITAMGVGLWFSALYVMYRDVGYIMNFIPNLWQYISPVVYPASMIPEKWRLVYALNPMTGVIEGFRWALLGSPVSVTPLMFACSTLIALVIFISGLYFFRRMERIFSDML</sequence>
<accession>A0A645F733</accession>
<keyword evidence="5 8" id="KW-0812">Transmembrane</keyword>
<evidence type="ECO:0000256" key="7">
    <source>
        <dbReference type="ARBA" id="ARBA00023136"/>
    </source>
</evidence>
<keyword evidence="4" id="KW-0997">Cell inner membrane</keyword>
<evidence type="ECO:0000256" key="5">
    <source>
        <dbReference type="ARBA" id="ARBA00022692"/>
    </source>
</evidence>
<dbReference type="PROSITE" id="PS51012">
    <property type="entry name" value="ABC_TM2"/>
    <property type="match status" value="1"/>
</dbReference>
<feature type="transmembrane region" description="Helical" evidence="8">
    <location>
        <begin position="31"/>
        <end position="55"/>
    </location>
</feature>
<dbReference type="PANTHER" id="PTHR30413">
    <property type="entry name" value="INNER MEMBRANE TRANSPORT PERMEASE"/>
    <property type="match status" value="1"/>
</dbReference>
<evidence type="ECO:0000313" key="10">
    <source>
        <dbReference type="EMBL" id="MPN09690.1"/>
    </source>
</evidence>
<comment type="subcellular location">
    <subcellularLocation>
        <location evidence="1">Cell inner membrane</location>
        <topology evidence="1">Multi-pass membrane protein</topology>
    </subcellularLocation>
</comment>
<keyword evidence="3" id="KW-1003">Cell membrane</keyword>
<protein>
    <submittedName>
        <fullName evidence="10">Teichoic acid translocation permease protein TagG</fullName>
    </submittedName>
</protein>
<evidence type="ECO:0000256" key="2">
    <source>
        <dbReference type="ARBA" id="ARBA00022448"/>
    </source>
</evidence>
<dbReference type="InterPro" id="IPR047817">
    <property type="entry name" value="ABC2_TM_bact-type"/>
</dbReference>
<keyword evidence="6 8" id="KW-1133">Transmembrane helix</keyword>
<dbReference type="GO" id="GO:0140359">
    <property type="term" value="F:ABC-type transporter activity"/>
    <property type="evidence" value="ECO:0007669"/>
    <property type="project" value="InterPro"/>
</dbReference>
<evidence type="ECO:0000256" key="6">
    <source>
        <dbReference type="ARBA" id="ARBA00022989"/>
    </source>
</evidence>
<evidence type="ECO:0000256" key="8">
    <source>
        <dbReference type="SAM" id="Phobius"/>
    </source>
</evidence>
<dbReference type="GO" id="GO:0005886">
    <property type="term" value="C:plasma membrane"/>
    <property type="evidence" value="ECO:0007669"/>
    <property type="project" value="UniProtKB-SubCell"/>
</dbReference>
<dbReference type="InterPro" id="IPR013525">
    <property type="entry name" value="ABC2_TM"/>
</dbReference>
<keyword evidence="7 8" id="KW-0472">Membrane</keyword>
<evidence type="ECO:0000259" key="9">
    <source>
        <dbReference type="PROSITE" id="PS51012"/>
    </source>
</evidence>
<feature type="domain" description="ABC transmembrane type-2" evidence="9">
    <location>
        <begin position="32"/>
        <end position="253"/>
    </location>
</feature>
<feature type="transmembrane region" description="Helical" evidence="8">
    <location>
        <begin position="227"/>
        <end position="250"/>
    </location>
</feature>
<feature type="transmembrane region" description="Helical" evidence="8">
    <location>
        <begin position="67"/>
        <end position="85"/>
    </location>
</feature>
<dbReference type="AlphaFoldDB" id="A0A645F733"/>
<dbReference type="EMBL" id="VSSQ01055821">
    <property type="protein sequence ID" value="MPN09690.1"/>
    <property type="molecule type" value="Genomic_DNA"/>
</dbReference>
<organism evidence="10">
    <name type="scientific">bioreactor metagenome</name>
    <dbReference type="NCBI Taxonomy" id="1076179"/>
    <lineage>
        <taxon>unclassified sequences</taxon>
        <taxon>metagenomes</taxon>
        <taxon>ecological metagenomes</taxon>
    </lineage>
</organism>
<keyword evidence="2" id="KW-0813">Transport</keyword>